<dbReference type="EMBL" id="OU892286">
    <property type="protein sequence ID" value="CAG9761574.1"/>
    <property type="molecule type" value="Genomic_DNA"/>
</dbReference>
<accession>A0A9N9MCJ2</accession>
<feature type="compositionally biased region" description="Basic and acidic residues" evidence="1">
    <location>
        <begin position="1589"/>
        <end position="1600"/>
    </location>
</feature>
<sequence>MLRSLIQKLPKLSSTSDYAVSSAKPTHRNCRSLSPAVHRKTWKSRLEKSKIPFSRSISCSRTSRSVSRTVKGCSLAEIQENGHARKLCFSKDYYANNKTEPQNEDGELHWRENPPKESEMVEPPPSNRPENVPIETLEQYELEAARPRPMKNHDLMEAFASKLDSEQHHCHLQPSKMRPFGSWDNYYSPVLLRSTNSLKCPRKLKKPIPQDDTDNVVQKADSKSSLPGTRSFCTASCFANEENPKKQIKYSKIPKRPSFGQQNLYNDYWYHVAQEKKLEFLPPKLPTSFSNVMEDETVEFLEGSTPEMRRQRADDENRRGSINYKLSYSDLIKLKMRNKLLSTKIVETDNKNSGCILKNEGNKMLDAFKNLPIKRSMTTRSKSTLSSKSGNKKTKHKPECEDVCTETVRLIDEAEKKHFPYEPKKCEHPDVTYANKRIFLPSKVKLPVPPTCSARPEYRHCKKITVCDTPRADDCIEPKYKPLPKLQVGPCECIDPPQPTYAPRLEKLNLKFEDPPRPPCRKPKCTMPRADDSNPQKFKKLKHYKPQECACVQPPPLTDVKLKRLPRCEPEEVCRPVRVCPKPDRCPPRADDNLKTPPKKLPVIEGPVCPCVETPGPTIAPPIRRLDLSVPEPVRVCKKTHPCADKERADDTWATKKKKLPKFVPGDCPCEDRPMVDWNLKRLVCDEEVPECEVPDPCNAFPRADWGCWEYEQDECVEVDKKCLEKKRDKCAPPRKPKGPVCKDNTKVCRSGWTTTDMSADHKRKFSNSSINSLLGEFGSENIRHYNSSSTAQLENANRNLLKYEYEPLKSRRNKKSNHHSLLDLIEVLNNLEKPGKRADPLLFKPEKHDKIDYARILETIASTTPKIVKKEPKRAPVTTKKPSVTVSSRAISTKRLSRNSEIDIKKKKDTEAKEKCKKIRPSIKALMCQKPCPRYHVCPEKTCERRPGCTTERVPVCCAKEESPYSAYSDNLPTTTKPFVLKTPQFNCYSPQYGYYPNFKKEFEPIDGDKKKSQADKKKFSTTSSIYKAGKASAQQSSSRLLSFYGSNPVQQSPFLKGSRYAIVETPSKDHFTSLSTQNRTFTTKIFQICRPECPKKVKSAKECPIECTDKPTAPKIVCYTKDECNAPESRRCCYVDYRTGFQNRIRPPFPAFSDCLDEEMEEILTQCPLDREKYLRMQPRFMNPLPKPFTLQPPPPIQGRIDIFKEQKCIREKLCMENEGFTQTCNNFGKPVPLLKMLPDLNLDDCQRIDVLKKLGRWPPLTLKSNRRFSTSLFDQIRNFHVLSKGIDKCFLKGNNDKEKVGKNKLGPNKYKLDKKAKSCIKLFTKRNDNSVAKRVQRFYTTYKINRKRSFGFNRRQLSYKPNKPYRGNRNRHDKGEYKKTCPKFVLKNCPPRSTRRKDCKRLPRPTTCTKPNTPYPAYSECTEHSIVVPECDECAYDINTMENLQPKLPLINAGENINHFPSQEKINRATAWEYYKCKNDIVNEGTTMGCDPSLKSSEASVPATDEEYNPEDREKLEAMCIRECIKRMPCHLPEEEKYCVCKERCQAYFRQQDSRFSCPEEDVVGNHNGQLIDCEQDQKTPPSGKIESKPIDESKKERPPRKIICISDIPMVKPVDCKPESEIRTPNNKVACKPPTKIVRVPEKLPIKIACGKEATLKHVECIKPAPKYNPCKQIIVKAASCPRKPTQLEIIWQRIVNFFKARPNCPEPGEYKRRLLRDKAEKAASALGLVVVDPKCLPQDLLKGLKLHKKDCKACPDQTRSFSTTNQQLRNYSNSCKNLEEINRMLEEDELKQNEPTIAIFPERQDALVSEALKMSFDFDVYNYTDSEWCNSRFRKPYFGYTGVLPSRENILERAWRISIERKYPVTYNFFNEIFTKVDRSVKTYEDLEKLKTDNILRELDELLQNKEPNKKKK</sequence>
<evidence type="ECO:0000313" key="2">
    <source>
        <dbReference type="EMBL" id="CAG9761574.1"/>
    </source>
</evidence>
<keyword evidence="3" id="KW-1185">Reference proteome</keyword>
<feature type="region of interest" description="Disordered" evidence="1">
    <location>
        <begin position="98"/>
        <end position="133"/>
    </location>
</feature>
<protein>
    <submittedName>
        <fullName evidence="2">Uncharacterized protein</fullName>
    </submittedName>
</protein>
<evidence type="ECO:0000313" key="3">
    <source>
        <dbReference type="Proteomes" id="UP001152799"/>
    </source>
</evidence>
<gene>
    <name evidence="2" type="ORF">CEUTPL_LOCUS2275</name>
</gene>
<feature type="compositionally biased region" description="Basic and acidic residues" evidence="1">
    <location>
        <begin position="106"/>
        <end position="119"/>
    </location>
</feature>
<reference evidence="2" key="1">
    <citation type="submission" date="2022-01" db="EMBL/GenBank/DDBJ databases">
        <authorList>
            <person name="King R."/>
        </authorList>
    </citation>
    <scope>NUCLEOTIDE SEQUENCE</scope>
</reference>
<feature type="region of interest" description="Disordered" evidence="1">
    <location>
        <begin position="202"/>
        <end position="224"/>
    </location>
</feature>
<dbReference type="OrthoDB" id="6774317at2759"/>
<organism evidence="2 3">
    <name type="scientific">Ceutorhynchus assimilis</name>
    <name type="common">cabbage seed weevil</name>
    <dbReference type="NCBI Taxonomy" id="467358"/>
    <lineage>
        <taxon>Eukaryota</taxon>
        <taxon>Metazoa</taxon>
        <taxon>Ecdysozoa</taxon>
        <taxon>Arthropoda</taxon>
        <taxon>Hexapoda</taxon>
        <taxon>Insecta</taxon>
        <taxon>Pterygota</taxon>
        <taxon>Neoptera</taxon>
        <taxon>Endopterygota</taxon>
        <taxon>Coleoptera</taxon>
        <taxon>Polyphaga</taxon>
        <taxon>Cucujiformia</taxon>
        <taxon>Curculionidae</taxon>
        <taxon>Ceutorhynchinae</taxon>
        <taxon>Ceutorhynchus</taxon>
    </lineage>
</organism>
<evidence type="ECO:0000256" key="1">
    <source>
        <dbReference type="SAM" id="MobiDB-lite"/>
    </source>
</evidence>
<feature type="region of interest" description="Disordered" evidence="1">
    <location>
        <begin position="1576"/>
        <end position="1602"/>
    </location>
</feature>
<dbReference type="Pfam" id="PF07248">
    <property type="entry name" value="DUF1431"/>
    <property type="match status" value="1"/>
</dbReference>
<name>A0A9N9MCJ2_9CUCU</name>
<dbReference type="Proteomes" id="UP001152799">
    <property type="component" value="Chromosome 10"/>
</dbReference>
<dbReference type="InterPro" id="IPR006611">
    <property type="entry name" value="DUF1431_DROsp"/>
</dbReference>
<proteinExistence type="predicted"/>